<evidence type="ECO:0000256" key="1">
    <source>
        <dbReference type="ARBA" id="ARBA00001966"/>
    </source>
</evidence>
<dbReference type="RefSeq" id="WP_062283159.1">
    <property type="nucleotide sequence ID" value="NZ_LTBC01000003.1"/>
</dbReference>
<evidence type="ECO:0000313" key="4">
    <source>
        <dbReference type="EMBL" id="KYH32762.1"/>
    </source>
</evidence>
<sequence length="346" mass="38892">MGALIGWFCHYTPVEIITALGFIPYRLLGREGNTPRADTYLVGNLCPYVKSCLETAIRQELPPLAGTVIARSCNAMIHLASTWPRYGGQGATLVLDVPRRLDEEAVLYYSQNLRRLAGELAWLGERQLEDSLLWQAIDAWEEQRSYWRGLLAARARGEICLSGSDVMAWLDGWQTCATAAGRDKGQAGSAAIEQQSRPDFRGRPRLMLAGSILPAELPALIEEWGGWSVFEDACNGRRFLLAEVARETGDPYLHLARLYLGGPPCPRMVADQTRRQQYWAGVVDDYQIDGVIYHVMKFCDAAIYDFRAMKDFCDRRGLPLLRLDGDYTGGARGQWQTRVEAFLEMF</sequence>
<dbReference type="PANTHER" id="PTHR30548">
    <property type="entry name" value="2-HYDROXYGLUTARYL-COA DEHYDRATASE, D-COMPONENT-RELATED"/>
    <property type="match status" value="1"/>
</dbReference>
<proteinExistence type="inferred from homology"/>
<dbReference type="InterPro" id="IPR010327">
    <property type="entry name" value="FldB/FldC_alpha/beta"/>
</dbReference>
<dbReference type="EC" id="4.2.1.-" evidence="4"/>
<organism evidence="4 5">
    <name type="scientific">Moorella mulderi DSM 14980</name>
    <dbReference type="NCBI Taxonomy" id="1122241"/>
    <lineage>
        <taxon>Bacteria</taxon>
        <taxon>Bacillati</taxon>
        <taxon>Bacillota</taxon>
        <taxon>Clostridia</taxon>
        <taxon>Neomoorellales</taxon>
        <taxon>Neomoorellaceae</taxon>
        <taxon>Neomoorella</taxon>
    </lineage>
</organism>
<keyword evidence="5" id="KW-1185">Reference proteome</keyword>
<name>A0A151AYY6_9FIRM</name>
<dbReference type="GO" id="GO:0051536">
    <property type="term" value="F:iron-sulfur cluster binding"/>
    <property type="evidence" value="ECO:0007669"/>
    <property type="project" value="UniProtKB-KW"/>
</dbReference>
<dbReference type="Pfam" id="PF06050">
    <property type="entry name" value="HGD-D"/>
    <property type="match status" value="1"/>
</dbReference>
<dbReference type="EMBL" id="LTBC01000003">
    <property type="protein sequence ID" value="KYH32762.1"/>
    <property type="molecule type" value="Genomic_DNA"/>
</dbReference>
<accession>A0A151AYY6</accession>
<comment type="similarity">
    <text evidence="2">Belongs to the FldB/FldC dehydratase alpha/beta subunit family.</text>
</comment>
<dbReference type="Gene3D" id="3.40.50.11900">
    <property type="match status" value="1"/>
</dbReference>
<comment type="cofactor">
    <cofactor evidence="1">
        <name>[4Fe-4S] cluster</name>
        <dbReference type="ChEBI" id="CHEBI:49883"/>
    </cofactor>
</comment>
<evidence type="ECO:0000256" key="2">
    <source>
        <dbReference type="ARBA" id="ARBA00005806"/>
    </source>
</evidence>
<dbReference type="GO" id="GO:0016836">
    <property type="term" value="F:hydro-lyase activity"/>
    <property type="evidence" value="ECO:0007669"/>
    <property type="project" value="UniProtKB-ARBA"/>
</dbReference>
<reference evidence="4 5" key="1">
    <citation type="submission" date="2016-02" db="EMBL/GenBank/DDBJ databases">
        <title>Genome sequence of Moorella mulderi DSM 14980.</title>
        <authorList>
            <person name="Poehlein A."/>
            <person name="Daniel R."/>
        </authorList>
    </citation>
    <scope>NUCLEOTIDE SEQUENCE [LARGE SCALE GENOMIC DNA]</scope>
    <source>
        <strain evidence="4 5">DSM 14980</strain>
    </source>
</reference>
<dbReference type="PANTHER" id="PTHR30548:SF1">
    <property type="entry name" value="DEHYDRATASE SUBUNIT MJ0007-RELATED"/>
    <property type="match status" value="1"/>
</dbReference>
<evidence type="ECO:0000256" key="3">
    <source>
        <dbReference type="ARBA" id="ARBA00023014"/>
    </source>
</evidence>
<gene>
    <name evidence="4" type="primary">fldC_1</name>
    <name evidence="4" type="ORF">MOMUL_13640</name>
</gene>
<dbReference type="AlphaFoldDB" id="A0A151AYY6"/>
<protein>
    <submittedName>
        <fullName evidence="4">R-phenyllactate dehydratase beta subunit</fullName>
        <ecNumber evidence="4">4.2.1.-</ecNumber>
    </submittedName>
</protein>
<keyword evidence="3" id="KW-0411">Iron-sulfur</keyword>
<dbReference type="PATRIC" id="fig|1122241.3.peg.1431"/>
<keyword evidence="4" id="KW-0456">Lyase</keyword>
<comment type="caution">
    <text evidence="4">The sequence shown here is derived from an EMBL/GenBank/DDBJ whole genome shotgun (WGS) entry which is preliminary data.</text>
</comment>
<dbReference type="Proteomes" id="UP000075670">
    <property type="component" value="Unassembled WGS sequence"/>
</dbReference>
<dbReference type="Gene3D" id="3.40.50.11890">
    <property type="match status" value="1"/>
</dbReference>
<keyword evidence="3" id="KW-0479">Metal-binding</keyword>
<keyword evidence="3" id="KW-0408">Iron</keyword>
<evidence type="ECO:0000313" key="5">
    <source>
        <dbReference type="Proteomes" id="UP000075670"/>
    </source>
</evidence>
<dbReference type="OrthoDB" id="9810278at2"/>